<dbReference type="RefSeq" id="WP_101644156.1">
    <property type="nucleotide sequence ID" value="NZ_PGUY01000051.1"/>
</dbReference>
<dbReference type="OrthoDB" id="9798476at2"/>
<sequence length="143" mass="16992">MKNRNENMDSERAKRIAMGDQSTSQFNWYYEDHITSIVRRAEREGQFDLIKGKDLVLDPDMAYNPDKQFNKVLKDNGILPRWVELSREIDHLKQELRMFDDRYNIERSVKMINKKVMDYNLGCPSTAQKSGIRLEDYLRDKGL</sequence>
<evidence type="ECO:0000313" key="3">
    <source>
        <dbReference type="Proteomes" id="UP000234748"/>
    </source>
</evidence>
<dbReference type="EMBL" id="PGUY01000051">
    <property type="protein sequence ID" value="PLT28827.1"/>
    <property type="molecule type" value="Genomic_DNA"/>
</dbReference>
<dbReference type="InterPro" id="IPR052573">
    <property type="entry name" value="DnaJ_C_subfamily_28"/>
</dbReference>
<reference evidence="2 3" key="1">
    <citation type="submission" date="2017-11" db="EMBL/GenBank/DDBJ databases">
        <title>Comparitive Functional Genomics of Dry Heat Resistant strains isolated from the Viking Spacecraft.</title>
        <authorList>
            <person name="Seuylemezian A."/>
            <person name="Cooper K."/>
            <person name="Vaishampayan P."/>
        </authorList>
    </citation>
    <scope>NUCLEOTIDE SEQUENCE [LARGE SCALE GENOMIC DNA]</scope>
    <source>
        <strain evidence="2 3">V1-29</strain>
    </source>
</reference>
<dbReference type="PANTHER" id="PTHR39158">
    <property type="entry name" value="OS08G0560600 PROTEIN"/>
    <property type="match status" value="1"/>
</dbReference>
<feature type="domain" description="DnaJ homologue subfamily C member 28 conserved" evidence="1">
    <location>
        <begin position="38"/>
        <end position="97"/>
    </location>
</feature>
<evidence type="ECO:0000313" key="2">
    <source>
        <dbReference type="EMBL" id="PLT28827.1"/>
    </source>
</evidence>
<dbReference type="PANTHER" id="PTHR39158:SF1">
    <property type="entry name" value="DNAJ HOMOLOG SUBFAMILY C MEMBER 28"/>
    <property type="match status" value="1"/>
</dbReference>
<proteinExistence type="predicted"/>
<accession>A0A2N5M394</accession>
<dbReference type="AlphaFoldDB" id="A0A2N5M394"/>
<dbReference type="Proteomes" id="UP000234748">
    <property type="component" value="Unassembled WGS sequence"/>
</dbReference>
<name>A0A2N5M394_9BACI</name>
<protein>
    <submittedName>
        <fullName evidence="2">DUF1992 domain-containing protein</fullName>
    </submittedName>
</protein>
<gene>
    <name evidence="2" type="ORF">CUU66_16555</name>
</gene>
<evidence type="ECO:0000259" key="1">
    <source>
        <dbReference type="Pfam" id="PF09350"/>
    </source>
</evidence>
<comment type="caution">
    <text evidence="2">The sequence shown here is derived from an EMBL/GenBank/DDBJ whole genome shotgun (WGS) entry which is preliminary data.</text>
</comment>
<dbReference type="InterPro" id="IPR018961">
    <property type="entry name" value="DnaJ_homolog_subfam-C_membr-28"/>
</dbReference>
<dbReference type="Pfam" id="PF09350">
    <property type="entry name" value="DJC28_CD"/>
    <property type="match status" value="1"/>
</dbReference>
<keyword evidence="3" id="KW-1185">Reference proteome</keyword>
<organism evidence="2 3">
    <name type="scientific">Peribacillus deserti</name>
    <dbReference type="NCBI Taxonomy" id="673318"/>
    <lineage>
        <taxon>Bacteria</taxon>
        <taxon>Bacillati</taxon>
        <taxon>Bacillota</taxon>
        <taxon>Bacilli</taxon>
        <taxon>Bacillales</taxon>
        <taxon>Bacillaceae</taxon>
        <taxon>Peribacillus</taxon>
    </lineage>
</organism>